<dbReference type="RefSeq" id="WP_072412206.1">
    <property type="nucleotide sequence ID" value="NZ_FPKW01000019.1"/>
</dbReference>
<gene>
    <name evidence="1" type="ORF">SAMN05216324_11958</name>
</gene>
<dbReference type="Proteomes" id="UP000182034">
    <property type="component" value="Unassembled WGS sequence"/>
</dbReference>
<dbReference type="AlphaFoldDB" id="A0A1K2IVW9"/>
<keyword evidence="2" id="KW-1185">Reference proteome</keyword>
<organism evidence="1 2">
    <name type="scientific">Chryseobacterium limigenitum</name>
    <dbReference type="NCBI Taxonomy" id="1612149"/>
    <lineage>
        <taxon>Bacteria</taxon>
        <taxon>Pseudomonadati</taxon>
        <taxon>Bacteroidota</taxon>
        <taxon>Flavobacteriia</taxon>
        <taxon>Flavobacteriales</taxon>
        <taxon>Weeksellaceae</taxon>
        <taxon>Chryseobacterium group</taxon>
        <taxon>Chryseobacterium</taxon>
    </lineage>
</organism>
<evidence type="ECO:0000313" key="1">
    <source>
        <dbReference type="EMBL" id="SFZ96418.1"/>
    </source>
</evidence>
<dbReference type="OrthoDB" id="1251983at2"/>
<dbReference type="EMBL" id="FPKW01000019">
    <property type="protein sequence ID" value="SFZ96418.1"/>
    <property type="molecule type" value="Genomic_DNA"/>
</dbReference>
<protein>
    <submittedName>
        <fullName evidence="1">Uncharacterized protein</fullName>
    </submittedName>
</protein>
<evidence type="ECO:0000313" key="2">
    <source>
        <dbReference type="Proteomes" id="UP000182034"/>
    </source>
</evidence>
<accession>A0A1K2IVW9</accession>
<sequence length="215" mass="22920">MRNFIFILFISAYTNAQIGINTTTPSRVLDINGTLRVRTQTDQSSNGTYDNVLISDANGNVDYVKKNVLNQQMVQLFSLTTLPSVNAGGSGTPISISNQSITLSKPAFVMISYSVPITLSVAASDGRMKLLRTHLNINGTNVVRSSNAYTNSTSTGTNLTGIFYNTGSYITLLGAGTHSIEVLGTCFDFVAASNCVQGGSLAGTSFQAHAMYNDF</sequence>
<name>A0A1K2IVW9_9FLAO</name>
<reference evidence="2" key="1">
    <citation type="submission" date="2016-10" db="EMBL/GenBank/DDBJ databases">
        <authorList>
            <person name="Varghese N."/>
            <person name="Submissions S."/>
        </authorList>
    </citation>
    <scope>NUCLEOTIDE SEQUENCE [LARGE SCALE GENOMIC DNA]</scope>
    <source>
        <strain evidence="2">SUR2</strain>
    </source>
</reference>
<dbReference type="STRING" id="1612149.SAMN05216324_11958"/>
<proteinExistence type="predicted"/>